<organism evidence="2 3">
    <name type="scientific">Candidatus Magasanikbacteria bacterium GW2011_GWA2_45_39</name>
    <dbReference type="NCBI Taxonomy" id="1619041"/>
    <lineage>
        <taxon>Bacteria</taxon>
        <taxon>Candidatus Magasanikiibacteriota</taxon>
    </lineage>
</organism>
<dbReference type="EMBL" id="LCKX01000040">
    <property type="protein sequence ID" value="KKU06090.1"/>
    <property type="molecule type" value="Genomic_DNA"/>
</dbReference>
<feature type="transmembrane region" description="Helical" evidence="1">
    <location>
        <begin position="83"/>
        <end position="105"/>
    </location>
</feature>
<sequence>MLTGWPGYYAAGLIAAHGFLTEKKFRARFLALPMLMVGLFSLFLLHGYILDPKIKDELQRIGLSRMSGGGFRVSEFVAKELRYSINLFTATLLGLAGIWVIGFLIKLTRILSQVVSSHCEERQRRGNLKTILLGLIGIFGISHVLLFRDAGWYHEYLLFPVLPFVVLAAAGVIHRFRPLIILIILVLVAVERVGYAKALINSEYVRDTFEEAIKFDRHGERQELEIPAGKDIYFIFYADQKGLVYSRE</sequence>
<name>A0A0G1QBR7_9BACT</name>
<feature type="transmembrane region" description="Helical" evidence="1">
    <location>
        <begin position="126"/>
        <end position="147"/>
    </location>
</feature>
<feature type="transmembrane region" description="Helical" evidence="1">
    <location>
        <begin position="179"/>
        <end position="200"/>
    </location>
</feature>
<evidence type="ECO:0000313" key="3">
    <source>
        <dbReference type="Proteomes" id="UP000033999"/>
    </source>
</evidence>
<reference evidence="2 3" key="1">
    <citation type="journal article" date="2015" name="Nature">
        <title>rRNA introns, odd ribosomes, and small enigmatic genomes across a large radiation of phyla.</title>
        <authorList>
            <person name="Brown C.T."/>
            <person name="Hug L.A."/>
            <person name="Thomas B.C."/>
            <person name="Sharon I."/>
            <person name="Castelle C.J."/>
            <person name="Singh A."/>
            <person name="Wilkins M.J."/>
            <person name="Williams K.H."/>
            <person name="Banfield J.F."/>
        </authorList>
    </citation>
    <scope>NUCLEOTIDE SEQUENCE [LARGE SCALE GENOMIC DNA]</scope>
</reference>
<dbReference type="Proteomes" id="UP000033999">
    <property type="component" value="Unassembled WGS sequence"/>
</dbReference>
<feature type="transmembrane region" description="Helical" evidence="1">
    <location>
        <begin position="29"/>
        <end position="49"/>
    </location>
</feature>
<gene>
    <name evidence="2" type="ORF">UX10_C0040G0014</name>
</gene>
<protein>
    <submittedName>
        <fullName evidence="2">Uncharacterized protein</fullName>
    </submittedName>
</protein>
<comment type="caution">
    <text evidence="2">The sequence shown here is derived from an EMBL/GenBank/DDBJ whole genome shotgun (WGS) entry which is preliminary data.</text>
</comment>
<evidence type="ECO:0000256" key="1">
    <source>
        <dbReference type="SAM" id="Phobius"/>
    </source>
</evidence>
<keyword evidence="1" id="KW-0812">Transmembrane</keyword>
<evidence type="ECO:0000313" key="2">
    <source>
        <dbReference type="EMBL" id="KKU06090.1"/>
    </source>
</evidence>
<proteinExistence type="predicted"/>
<keyword evidence="1" id="KW-1133">Transmembrane helix</keyword>
<feature type="transmembrane region" description="Helical" evidence="1">
    <location>
        <begin position="153"/>
        <end position="172"/>
    </location>
</feature>
<feature type="transmembrane region" description="Helical" evidence="1">
    <location>
        <begin position="6"/>
        <end position="22"/>
    </location>
</feature>
<accession>A0A0G1QBR7</accession>
<keyword evidence="1" id="KW-0472">Membrane</keyword>
<dbReference type="AlphaFoldDB" id="A0A0G1QBR7"/>